<dbReference type="PANTHER" id="PTHR30221:SF8">
    <property type="entry name" value="SMALL-CONDUCTANCE MECHANOSENSITIVE CHANNEL"/>
    <property type="match status" value="1"/>
</dbReference>
<evidence type="ECO:0000256" key="1">
    <source>
        <dbReference type="ARBA" id="ARBA00004651"/>
    </source>
</evidence>
<dbReference type="Pfam" id="PF00924">
    <property type="entry name" value="MS_channel_2nd"/>
    <property type="match status" value="1"/>
</dbReference>
<protein>
    <recommendedName>
        <fullName evidence="7">Small-conductance mechanosensitive channel</fullName>
    </recommendedName>
</protein>
<proteinExistence type="inferred from homology"/>
<comment type="caution">
    <text evidence="7">Lacks conserved residue(s) required for the propagation of feature annotation.</text>
</comment>
<keyword evidence="5 7" id="KW-1133">Transmembrane helix</keyword>
<dbReference type="EMBL" id="AWFH01000056">
    <property type="protein sequence ID" value="KCZ58663.1"/>
    <property type="molecule type" value="Genomic_DNA"/>
</dbReference>
<dbReference type="Gene3D" id="3.30.70.100">
    <property type="match status" value="1"/>
</dbReference>
<evidence type="ECO:0000313" key="10">
    <source>
        <dbReference type="EMBL" id="HBQ47720.1"/>
    </source>
</evidence>
<dbReference type="AlphaFoldDB" id="A0A059DYI0"/>
<dbReference type="OrthoDB" id="9814206at2"/>
<dbReference type="STRING" id="1280948.HY36_09800"/>
<dbReference type="GeneID" id="92498671"/>
<dbReference type="InterPro" id="IPR011066">
    <property type="entry name" value="MscS_channel_C_sf"/>
</dbReference>
<comment type="caution">
    <text evidence="11">The sequence shown here is derived from an EMBL/GenBank/DDBJ whole genome shotgun (WGS) entry which is preliminary data.</text>
</comment>
<dbReference type="InterPro" id="IPR049278">
    <property type="entry name" value="MS_channel_C"/>
</dbReference>
<name>A0A059DYI0_9PROT</name>
<keyword evidence="7" id="KW-0813">Transport</keyword>
<feature type="domain" description="Mechanosensitive ion channel MscS" evidence="8">
    <location>
        <begin position="110"/>
        <end position="174"/>
    </location>
</feature>
<evidence type="ECO:0000313" key="12">
    <source>
        <dbReference type="Proteomes" id="UP000024547"/>
    </source>
</evidence>
<dbReference type="InterPro" id="IPR010920">
    <property type="entry name" value="LSM_dom_sf"/>
</dbReference>
<dbReference type="InterPro" id="IPR008910">
    <property type="entry name" value="MSC_TM_helix"/>
</dbReference>
<accession>A0A059DYI0</accession>
<dbReference type="PATRIC" id="fig|1280948.3.peg.3078"/>
<reference evidence="10 13" key="2">
    <citation type="journal article" date="2018" name="Nat. Biotechnol.">
        <title>A standardized bacterial taxonomy based on genome phylogeny substantially revises the tree of life.</title>
        <authorList>
            <person name="Parks D.H."/>
            <person name="Chuvochina M."/>
            <person name="Waite D.W."/>
            <person name="Rinke C."/>
            <person name="Skarshewski A."/>
            <person name="Chaumeil P.A."/>
            <person name="Hugenholtz P."/>
        </authorList>
    </citation>
    <scope>NUCLEOTIDE SEQUENCE [LARGE SCALE GENOMIC DNA]</scope>
    <source>
        <strain evidence="10">UBA10378</strain>
    </source>
</reference>
<dbReference type="InterPro" id="IPR023408">
    <property type="entry name" value="MscS_beta-dom_sf"/>
</dbReference>
<keyword evidence="4 7" id="KW-0812">Transmembrane</keyword>
<comment type="function">
    <text evidence="7">Mechanosensitive channel that participates in the regulation of osmotic pressure changes within the cell, opening in response to stretch forces in the membrane lipid bilayer, without the need for other proteins. Contributes to normal resistance to hypoosmotic shock. Forms an ion channel of 1.0 nanosiemens conductance with a slight preference for anions.</text>
</comment>
<dbReference type="SUPFAM" id="SSF82861">
    <property type="entry name" value="Mechanosensitive channel protein MscS (YggB), transmembrane region"/>
    <property type="match status" value="1"/>
</dbReference>
<keyword evidence="7" id="KW-0407">Ion channel</keyword>
<dbReference type="Proteomes" id="UP000263957">
    <property type="component" value="Unassembled WGS sequence"/>
</dbReference>
<dbReference type="SUPFAM" id="SSF82689">
    <property type="entry name" value="Mechanosensitive channel protein MscS (YggB), C-terminal domain"/>
    <property type="match status" value="1"/>
</dbReference>
<dbReference type="Pfam" id="PF21082">
    <property type="entry name" value="MS_channel_3rd"/>
    <property type="match status" value="1"/>
</dbReference>
<dbReference type="Pfam" id="PF05552">
    <property type="entry name" value="MS_channel_1st_1"/>
    <property type="match status" value="1"/>
</dbReference>
<evidence type="ECO:0000256" key="4">
    <source>
        <dbReference type="ARBA" id="ARBA00022692"/>
    </source>
</evidence>
<feature type="transmembrane region" description="Helical" evidence="7">
    <location>
        <begin position="17"/>
        <end position="39"/>
    </location>
</feature>
<feature type="domain" description="Mechanosensitive ion channel MscS C-terminal" evidence="9">
    <location>
        <begin position="182"/>
        <end position="263"/>
    </location>
</feature>
<keyword evidence="7" id="KW-0406">Ion transport</keyword>
<organism evidence="11 12">
    <name type="scientific">Hyphomonas atlantica</name>
    <dbReference type="NCBI Taxonomy" id="1280948"/>
    <lineage>
        <taxon>Bacteria</taxon>
        <taxon>Pseudomonadati</taxon>
        <taxon>Pseudomonadota</taxon>
        <taxon>Alphaproteobacteria</taxon>
        <taxon>Hyphomonadales</taxon>
        <taxon>Hyphomonadaceae</taxon>
        <taxon>Hyphomonas</taxon>
    </lineage>
</organism>
<gene>
    <name evidence="10" type="ORF">DD728_02360</name>
    <name evidence="11" type="ORF">HY36_09800</name>
</gene>
<evidence type="ECO:0000259" key="9">
    <source>
        <dbReference type="Pfam" id="PF21082"/>
    </source>
</evidence>
<dbReference type="RefSeq" id="WP_035554519.1">
    <property type="nucleotide sequence ID" value="NZ_AWFH01000056.1"/>
</dbReference>
<dbReference type="Gene3D" id="1.10.287.1260">
    <property type="match status" value="1"/>
</dbReference>
<dbReference type="InterPro" id="IPR011014">
    <property type="entry name" value="MscS_channel_TM-2"/>
</dbReference>
<evidence type="ECO:0000256" key="3">
    <source>
        <dbReference type="ARBA" id="ARBA00022475"/>
    </source>
</evidence>
<dbReference type="EMBL" id="DOGS01000053">
    <property type="protein sequence ID" value="HBQ47720.1"/>
    <property type="molecule type" value="Genomic_DNA"/>
</dbReference>
<sequence length="278" mass="30234">MPEDLTLETIWSEYSPFIISFGVKVLGALLVLIIGLRIAGWLAGLVRTQALKREGIDDTLGNFFASIVRWAITAAVLIAVLQVFGVQATSFVAVLGALTLAIGLSMQGALGNIASGVMIMLFRPYKLGDYVEAAGVGGTVKDINLFQTVLATPDNVKVLVPNSQAIDGVIENYSGYPTRRADVTFGIDYDDDMDKAIAIIRQVIDSDSRILRDPEPFVKVVNLGDSSVDIASRSWVQAADYWDVKFHLTKAVKEAFDREGISIPYPHQVEIQKQAAND</sequence>
<evidence type="ECO:0000256" key="6">
    <source>
        <dbReference type="ARBA" id="ARBA00023136"/>
    </source>
</evidence>
<comment type="similarity">
    <text evidence="2 7">Belongs to the MscS (TC 1.A.23) family.</text>
</comment>
<evidence type="ECO:0000256" key="5">
    <source>
        <dbReference type="ARBA" id="ARBA00022989"/>
    </source>
</evidence>
<dbReference type="GO" id="GO:0005886">
    <property type="term" value="C:plasma membrane"/>
    <property type="evidence" value="ECO:0007669"/>
    <property type="project" value="UniProtKB-SubCell"/>
</dbReference>
<keyword evidence="12" id="KW-1185">Reference proteome</keyword>
<keyword evidence="6 7" id="KW-0472">Membrane</keyword>
<dbReference type="Proteomes" id="UP000024547">
    <property type="component" value="Unassembled WGS sequence"/>
</dbReference>
<evidence type="ECO:0000256" key="7">
    <source>
        <dbReference type="RuleBase" id="RU369025"/>
    </source>
</evidence>
<feature type="transmembrane region" description="Helical" evidence="7">
    <location>
        <begin position="60"/>
        <end position="85"/>
    </location>
</feature>
<reference evidence="11 12" key="1">
    <citation type="journal article" date="2014" name="Antonie Van Leeuwenhoek">
        <title>Hyphomonas beringensis sp. nov. and Hyphomonas chukchiensis sp. nov., isolated from surface seawater of the Bering Sea and Chukchi Sea.</title>
        <authorList>
            <person name="Li C."/>
            <person name="Lai Q."/>
            <person name="Li G."/>
            <person name="Dong C."/>
            <person name="Wang J."/>
            <person name="Liao Y."/>
            <person name="Shao Z."/>
        </authorList>
    </citation>
    <scope>NUCLEOTIDE SEQUENCE [LARGE SCALE GENOMIC DNA]</scope>
    <source>
        <strain evidence="11 12">22II1-22F38</strain>
    </source>
</reference>
<evidence type="ECO:0000313" key="11">
    <source>
        <dbReference type="EMBL" id="KCZ58663.1"/>
    </source>
</evidence>
<dbReference type="GO" id="GO:0008381">
    <property type="term" value="F:mechanosensitive monoatomic ion channel activity"/>
    <property type="evidence" value="ECO:0007669"/>
    <property type="project" value="InterPro"/>
</dbReference>
<comment type="subcellular location">
    <subcellularLocation>
        <location evidence="7">Cell inner membrane</location>
        <topology evidence="7">Multi-pass membrane protein</topology>
    </subcellularLocation>
    <subcellularLocation>
        <location evidence="1">Cell membrane</location>
        <topology evidence="1">Multi-pass membrane protein</topology>
    </subcellularLocation>
</comment>
<dbReference type="InterPro" id="IPR045275">
    <property type="entry name" value="MscS_archaea/bacteria_type"/>
</dbReference>
<keyword evidence="3" id="KW-1003">Cell membrane</keyword>
<evidence type="ECO:0000259" key="8">
    <source>
        <dbReference type="Pfam" id="PF00924"/>
    </source>
</evidence>
<evidence type="ECO:0000256" key="2">
    <source>
        <dbReference type="ARBA" id="ARBA00008017"/>
    </source>
</evidence>
<dbReference type="eggNOG" id="COG0668">
    <property type="taxonomic scope" value="Bacteria"/>
</dbReference>
<keyword evidence="7" id="KW-0997">Cell inner membrane</keyword>
<feature type="transmembrane region" description="Helical" evidence="7">
    <location>
        <begin position="91"/>
        <end position="122"/>
    </location>
</feature>
<dbReference type="Gene3D" id="2.30.30.60">
    <property type="match status" value="1"/>
</dbReference>
<dbReference type="PANTHER" id="PTHR30221">
    <property type="entry name" value="SMALL-CONDUCTANCE MECHANOSENSITIVE CHANNEL"/>
    <property type="match status" value="1"/>
</dbReference>
<evidence type="ECO:0000313" key="13">
    <source>
        <dbReference type="Proteomes" id="UP000263957"/>
    </source>
</evidence>
<dbReference type="InterPro" id="IPR006685">
    <property type="entry name" value="MscS_channel_2nd"/>
</dbReference>
<dbReference type="SUPFAM" id="SSF50182">
    <property type="entry name" value="Sm-like ribonucleoproteins"/>
    <property type="match status" value="1"/>
</dbReference>
<comment type="subunit">
    <text evidence="7">Homoheptamer.</text>
</comment>